<name>A0A845GS42_9BURK</name>
<dbReference type="Proteomes" id="UP000447355">
    <property type="component" value="Unassembled WGS sequence"/>
</dbReference>
<comment type="caution">
    <text evidence="1">The sequence shown here is derived from an EMBL/GenBank/DDBJ whole genome shotgun (WGS) entry which is preliminary data.</text>
</comment>
<sequence>MASPDAERPGRFFGRAVFAFERHAGDYADFVINPLDCVIDRVWPHPYTFFHNDKGDAMTKSTKRTPA</sequence>
<accession>A0A845GS42</accession>
<gene>
    <name evidence="1" type="ORF">GTP90_25010</name>
</gene>
<dbReference type="AlphaFoldDB" id="A0A845GS42"/>
<evidence type="ECO:0000313" key="2">
    <source>
        <dbReference type="Proteomes" id="UP000447355"/>
    </source>
</evidence>
<proteinExistence type="predicted"/>
<dbReference type="RefSeq" id="WP_161086076.1">
    <property type="nucleotide sequence ID" value="NZ_WWCX01000063.1"/>
</dbReference>
<reference evidence="1" key="1">
    <citation type="submission" date="2019-12" db="EMBL/GenBank/DDBJ databases">
        <title>Novel species isolated from a subtropical stream in China.</title>
        <authorList>
            <person name="Lu H."/>
        </authorList>
    </citation>
    <scope>NUCLEOTIDE SEQUENCE [LARGE SCALE GENOMIC DNA]</scope>
    <source>
        <strain evidence="1">FT81W</strain>
    </source>
</reference>
<evidence type="ECO:0000313" key="1">
    <source>
        <dbReference type="EMBL" id="MYM97114.1"/>
    </source>
</evidence>
<dbReference type="EMBL" id="WWCX01000063">
    <property type="protein sequence ID" value="MYM97114.1"/>
    <property type="molecule type" value="Genomic_DNA"/>
</dbReference>
<organism evidence="1 2">
    <name type="scientific">Duganella vulcania</name>
    <dbReference type="NCBI Taxonomy" id="2692166"/>
    <lineage>
        <taxon>Bacteria</taxon>
        <taxon>Pseudomonadati</taxon>
        <taxon>Pseudomonadota</taxon>
        <taxon>Betaproteobacteria</taxon>
        <taxon>Burkholderiales</taxon>
        <taxon>Oxalobacteraceae</taxon>
        <taxon>Telluria group</taxon>
        <taxon>Duganella</taxon>
    </lineage>
</organism>
<protein>
    <submittedName>
        <fullName evidence="1">Uncharacterized protein</fullName>
    </submittedName>
</protein>